<dbReference type="Proteomes" id="UP001139700">
    <property type="component" value="Unassembled WGS sequence"/>
</dbReference>
<dbReference type="InterPro" id="IPR036291">
    <property type="entry name" value="NAD(P)-bd_dom_sf"/>
</dbReference>
<dbReference type="PANTHER" id="PTHR14097">
    <property type="entry name" value="OXIDOREDUCTASE HTATIP2"/>
    <property type="match status" value="1"/>
</dbReference>
<keyword evidence="3" id="KW-1185">Reference proteome</keyword>
<dbReference type="Gene3D" id="3.40.50.720">
    <property type="entry name" value="NAD(P)-binding Rossmann-like Domain"/>
    <property type="match status" value="1"/>
</dbReference>
<dbReference type="RefSeq" id="WP_234613789.1">
    <property type="nucleotide sequence ID" value="NZ_CP098806.1"/>
</dbReference>
<dbReference type="SUPFAM" id="SSF51735">
    <property type="entry name" value="NAD(P)-binding Rossmann-fold domains"/>
    <property type="match status" value="1"/>
</dbReference>
<gene>
    <name evidence="2" type="ORF">LXM24_14060</name>
</gene>
<evidence type="ECO:0000259" key="1">
    <source>
        <dbReference type="Pfam" id="PF13460"/>
    </source>
</evidence>
<dbReference type="PANTHER" id="PTHR14097:SF7">
    <property type="entry name" value="OXIDOREDUCTASE HTATIP2"/>
    <property type="match status" value="1"/>
</dbReference>
<evidence type="ECO:0000313" key="3">
    <source>
        <dbReference type="Proteomes" id="UP001139700"/>
    </source>
</evidence>
<proteinExistence type="predicted"/>
<accession>A0A9X1PB01</accession>
<feature type="domain" description="NAD(P)-binding" evidence="1">
    <location>
        <begin position="14"/>
        <end position="160"/>
    </location>
</feature>
<protein>
    <submittedName>
        <fullName evidence="2">NAD(P)H-binding protein</fullName>
    </submittedName>
</protein>
<organism evidence="2 3">
    <name type="scientific">Dyadobacter fanqingshengii</name>
    <dbReference type="NCBI Taxonomy" id="2906443"/>
    <lineage>
        <taxon>Bacteria</taxon>
        <taxon>Pseudomonadati</taxon>
        <taxon>Bacteroidota</taxon>
        <taxon>Cytophagia</taxon>
        <taxon>Cytophagales</taxon>
        <taxon>Spirosomataceae</taxon>
        <taxon>Dyadobacter</taxon>
    </lineage>
</organism>
<dbReference type="EMBL" id="JAJTTA010000002">
    <property type="protein sequence ID" value="MCF0041222.1"/>
    <property type="molecule type" value="Genomic_DNA"/>
</dbReference>
<name>A0A9X1PB01_9BACT</name>
<comment type="caution">
    <text evidence="2">The sequence shown here is derived from an EMBL/GenBank/DDBJ whole genome shotgun (WGS) entry which is preliminary data.</text>
</comment>
<evidence type="ECO:0000313" key="2">
    <source>
        <dbReference type="EMBL" id="MCF0041222.1"/>
    </source>
</evidence>
<dbReference type="InterPro" id="IPR016040">
    <property type="entry name" value="NAD(P)-bd_dom"/>
</dbReference>
<dbReference type="AlphaFoldDB" id="A0A9X1PB01"/>
<sequence>MSTDVKGKTAILFGASGFVGSYLLEGLLNDPDYAQVTIVVRKNLNISHAKLKMLIGDYHALPTLKDEIVADEVFIALGTTKKSTPDQKIYYQVDHDYPVLAARIAKERGAKSVFLVSAVGPDAGSGIFYIRTKGETERDVIAQDLLHTHIFRPSMIMGDRKESRTLEKALIKIFSIINPLFVGPMQKYRGIEGKNIAKAMLAAAKKPAGKVNIYEWKEMNDLL</sequence>
<reference evidence="2" key="1">
    <citation type="submission" date="2021-12" db="EMBL/GenBank/DDBJ databases">
        <title>Novel species in genus Dyadobacter.</title>
        <authorList>
            <person name="Ma C."/>
        </authorList>
    </citation>
    <scope>NUCLEOTIDE SEQUENCE</scope>
    <source>
        <strain evidence="2">CY399</strain>
    </source>
</reference>
<dbReference type="Pfam" id="PF13460">
    <property type="entry name" value="NAD_binding_10"/>
    <property type="match status" value="1"/>
</dbReference>